<dbReference type="RefSeq" id="WP_425425092.1">
    <property type="nucleotide sequence ID" value="NZ_FOEG01000010.1"/>
</dbReference>
<dbReference type="Pfam" id="PF09459">
    <property type="entry name" value="EB_dh"/>
    <property type="match status" value="1"/>
</dbReference>
<evidence type="ECO:0000313" key="9">
    <source>
        <dbReference type="Proteomes" id="UP000199657"/>
    </source>
</evidence>
<evidence type="ECO:0000256" key="6">
    <source>
        <dbReference type="SAM" id="SignalP"/>
    </source>
</evidence>
<feature type="chain" id="PRO_5011755089" evidence="6">
    <location>
        <begin position="23"/>
        <end position="448"/>
    </location>
</feature>
<evidence type="ECO:0000256" key="2">
    <source>
        <dbReference type="ARBA" id="ARBA00022617"/>
    </source>
</evidence>
<dbReference type="InterPro" id="IPR019020">
    <property type="entry name" value="Cyt-c552/DMSO_Rdtase_haem-bd"/>
</dbReference>
<reference evidence="8 9" key="1">
    <citation type="submission" date="2016-10" db="EMBL/GenBank/DDBJ databases">
        <authorList>
            <person name="de Groot N.N."/>
        </authorList>
    </citation>
    <scope>NUCLEOTIDE SEQUENCE [LARGE SCALE GENOMIC DNA]</scope>
    <source>
        <strain evidence="8 9">CGMCC 1.6291</strain>
    </source>
</reference>
<evidence type="ECO:0000313" key="8">
    <source>
        <dbReference type="EMBL" id="SEP11350.1"/>
    </source>
</evidence>
<keyword evidence="5" id="KW-0408">Iron</keyword>
<evidence type="ECO:0000256" key="1">
    <source>
        <dbReference type="ARBA" id="ARBA00022448"/>
    </source>
</evidence>
<dbReference type="SMART" id="SM00887">
    <property type="entry name" value="EB_dh"/>
    <property type="match status" value="1"/>
</dbReference>
<dbReference type="Gene3D" id="2.60.40.1190">
    <property type="match status" value="1"/>
</dbReference>
<dbReference type="STRING" id="406100.SAMN04488052_11067"/>
<organism evidence="8 9">
    <name type="scientific">Aquisalimonas asiatica</name>
    <dbReference type="NCBI Taxonomy" id="406100"/>
    <lineage>
        <taxon>Bacteria</taxon>
        <taxon>Pseudomonadati</taxon>
        <taxon>Pseudomonadota</taxon>
        <taxon>Gammaproteobacteria</taxon>
        <taxon>Chromatiales</taxon>
        <taxon>Ectothiorhodospiraceae</taxon>
        <taxon>Aquisalimonas</taxon>
    </lineage>
</organism>
<evidence type="ECO:0000256" key="4">
    <source>
        <dbReference type="ARBA" id="ARBA00022982"/>
    </source>
</evidence>
<gene>
    <name evidence="8" type="ORF">SAMN04488052_11067</name>
</gene>
<keyword evidence="6" id="KW-0732">Signal</keyword>
<keyword evidence="2" id="KW-0349">Heme</keyword>
<dbReference type="GO" id="GO:0046872">
    <property type="term" value="F:metal ion binding"/>
    <property type="evidence" value="ECO:0007669"/>
    <property type="project" value="UniProtKB-KW"/>
</dbReference>
<feature type="signal peptide" evidence="6">
    <location>
        <begin position="1"/>
        <end position="22"/>
    </location>
</feature>
<protein>
    <submittedName>
        <fullName evidence="8">Ethylbenzene dehydrogenase</fullName>
    </submittedName>
</protein>
<feature type="domain" description="Cytochrome c-552/DMSO reductase-like haem-binding" evidence="7">
    <location>
        <begin position="2"/>
        <end position="358"/>
    </location>
</feature>
<keyword evidence="9" id="KW-1185">Reference proteome</keyword>
<accession>A0A1H8V7B8</accession>
<dbReference type="GO" id="GO:0020037">
    <property type="term" value="F:heme binding"/>
    <property type="evidence" value="ECO:0007669"/>
    <property type="project" value="InterPro"/>
</dbReference>
<evidence type="ECO:0000256" key="3">
    <source>
        <dbReference type="ARBA" id="ARBA00022723"/>
    </source>
</evidence>
<dbReference type="Proteomes" id="UP000199657">
    <property type="component" value="Unassembled WGS sequence"/>
</dbReference>
<keyword evidence="4" id="KW-0249">Electron transport</keyword>
<evidence type="ECO:0000256" key="5">
    <source>
        <dbReference type="ARBA" id="ARBA00023004"/>
    </source>
</evidence>
<dbReference type="EMBL" id="FOEG01000010">
    <property type="protein sequence ID" value="SEP11350.1"/>
    <property type="molecule type" value="Genomic_DNA"/>
</dbReference>
<dbReference type="AlphaFoldDB" id="A0A1H8V7B8"/>
<name>A0A1H8V7B8_9GAMM</name>
<dbReference type="CDD" id="cd09625">
    <property type="entry name" value="DOMON_like_cytochrome"/>
    <property type="match status" value="1"/>
</dbReference>
<sequence length="448" mass="51045">MPGARPVTTIMLLAFLPVAALANGAQLEERDRNIYIPGDDDLFDQLRVAAAYDDEHIQIHYEYETDNPSWYHQYWVYEDGDWVRYGSGSPGPDEHGLYEDRISMMLDDGTVDDFARMGGWMTVQEGMRTLSSEADSDAVEDHPKLGEDMGRSDVRKYLALSRDTDDEREAAWQDVRDDDELEQLRRDGKFLDLWQWRAHRSNPMGYADNGYVLHYRMSSEGRGMFTDNWDEDAGQPRYMFDPDQVGSRSLDWDALIDREYGQDDPYYIYEGNAVNFDPDHEWEDGDVIPQRFLRPPQGSRGAIQAAGRYSDGAWRVTLIRTLETPDAMDSKTLEDGGTYNVAFAVHSGGVGARWHRVSLPQTLGLGHDDADIVAVRTDGDFSDVELEWTELTLLYPGQVNWQWLHGDHPGSEALATGNLGVRDFHDIEQLQSFIIAHEKRLAEGDDDE</sequence>
<evidence type="ECO:0000259" key="7">
    <source>
        <dbReference type="SMART" id="SM00887"/>
    </source>
</evidence>
<keyword evidence="3" id="KW-0479">Metal-binding</keyword>
<proteinExistence type="predicted"/>
<keyword evidence="1" id="KW-0813">Transport</keyword>